<evidence type="ECO:0000313" key="1">
    <source>
        <dbReference type="EMBL" id="CAK9265116.1"/>
    </source>
</evidence>
<protein>
    <submittedName>
        <fullName evidence="1">Uncharacterized protein</fullName>
    </submittedName>
</protein>
<proteinExistence type="predicted"/>
<name>A0ABP0WE33_9BRYO</name>
<gene>
    <name evidence="1" type="ORF">CSSPJE1EN1_LOCUS10594</name>
</gene>
<evidence type="ECO:0000313" key="2">
    <source>
        <dbReference type="Proteomes" id="UP001497444"/>
    </source>
</evidence>
<organism evidence="1 2">
    <name type="scientific">Sphagnum jensenii</name>
    <dbReference type="NCBI Taxonomy" id="128206"/>
    <lineage>
        <taxon>Eukaryota</taxon>
        <taxon>Viridiplantae</taxon>
        <taxon>Streptophyta</taxon>
        <taxon>Embryophyta</taxon>
        <taxon>Bryophyta</taxon>
        <taxon>Sphagnophytina</taxon>
        <taxon>Sphagnopsida</taxon>
        <taxon>Sphagnales</taxon>
        <taxon>Sphagnaceae</taxon>
        <taxon>Sphagnum</taxon>
    </lineage>
</organism>
<dbReference type="Proteomes" id="UP001497444">
    <property type="component" value="Chromosome 17"/>
</dbReference>
<reference evidence="1" key="1">
    <citation type="submission" date="2024-02" db="EMBL/GenBank/DDBJ databases">
        <authorList>
            <consortium name="ELIXIR-Norway"/>
            <consortium name="Elixir Norway"/>
        </authorList>
    </citation>
    <scope>NUCLEOTIDE SEQUENCE</scope>
</reference>
<sequence>MPGDQGLHGSWSKVTWASGTSATNLGIVCREAWCQGSLQQAGVCVMCANTSRLRHKVCTHVEDPCVWVLRVGVGLESKVDAACVRTAKEEAPTGMFPYVVREGTRQRKDVRYVGKYPSGTGRVAQNLAIKGWGPVPRK</sequence>
<dbReference type="EMBL" id="OZ020112">
    <property type="protein sequence ID" value="CAK9265116.1"/>
    <property type="molecule type" value="Genomic_DNA"/>
</dbReference>
<accession>A0ABP0WE33</accession>
<keyword evidence="2" id="KW-1185">Reference proteome</keyword>